<dbReference type="Pfam" id="PF13660">
    <property type="entry name" value="DUF4147"/>
    <property type="match status" value="1"/>
</dbReference>
<dbReference type="Proteomes" id="UP000615687">
    <property type="component" value="Unassembled WGS sequence"/>
</dbReference>
<keyword evidence="4" id="KW-1185">Reference proteome</keyword>
<comment type="caution">
    <text evidence="3">The sequence shown here is derived from an EMBL/GenBank/DDBJ whole genome shotgun (WGS) entry which is preliminary data.</text>
</comment>
<dbReference type="InterPro" id="IPR007835">
    <property type="entry name" value="MOFRL"/>
</dbReference>
<evidence type="ECO:0000313" key="4">
    <source>
        <dbReference type="Proteomes" id="UP000615687"/>
    </source>
</evidence>
<evidence type="ECO:0000313" key="3">
    <source>
        <dbReference type="EMBL" id="MBD8874717.1"/>
    </source>
</evidence>
<evidence type="ECO:0000259" key="2">
    <source>
        <dbReference type="Pfam" id="PF13660"/>
    </source>
</evidence>
<reference evidence="3 4" key="1">
    <citation type="submission" date="2020-09" db="EMBL/GenBank/DDBJ databases">
        <title>The genome sequence of type strain Labrenzia polysiphoniae KACC 19711.</title>
        <authorList>
            <person name="Liu Y."/>
        </authorList>
    </citation>
    <scope>NUCLEOTIDE SEQUENCE [LARGE SCALE GENOMIC DNA]</scope>
    <source>
        <strain evidence="3 4">KACC 19711</strain>
    </source>
</reference>
<keyword evidence="3" id="KW-0418">Kinase</keyword>
<sequence>MDTNQTIQLLRSVFAAGVARADPRQALASYLPEKPKGRCIVIGAGKASAAMAQAVERAWPDVAITGAVVVPYGHGAVTENIDVLEASHPVPDTNSVEAALRMVSLASEAKPDDLVLALISGGGSSLLTLPDPRLNLADKIAVNKLLLKSGLTISQMNQVRRRLSAVKGGRLALAARGARVVTLLISDIPGDTPHDIASGPTVPAPDTDRDISHVIAQLGSTLPKAAGELLREPPAPLPGFEADYRMIATPRMALEAASETAREAGITPIILGDALEGEARDAGTLMAGIATSASLHGSPAKPPVLLLSGGETTVTIGSEQPGRGGRNTEFLLALALALQGRENIFAFAGDTDGIDGSEDAAGAIITPDTLTRAATAGLDPRKMLARHDSYSLFNQLDDLIVTGPTLTNVNDLRGILVL</sequence>
<evidence type="ECO:0000259" key="1">
    <source>
        <dbReference type="Pfam" id="PF05161"/>
    </source>
</evidence>
<dbReference type="EMBL" id="JACYXJ010000001">
    <property type="protein sequence ID" value="MBD8874717.1"/>
    <property type="molecule type" value="Genomic_DNA"/>
</dbReference>
<dbReference type="GO" id="GO:0016301">
    <property type="term" value="F:kinase activity"/>
    <property type="evidence" value="ECO:0007669"/>
    <property type="project" value="UniProtKB-KW"/>
</dbReference>
<dbReference type="Pfam" id="PF05161">
    <property type="entry name" value="MOFRL"/>
    <property type="match status" value="1"/>
</dbReference>
<organism evidence="3 4">
    <name type="scientific">Roseibium polysiphoniae</name>
    <dbReference type="NCBI Taxonomy" id="2571221"/>
    <lineage>
        <taxon>Bacteria</taxon>
        <taxon>Pseudomonadati</taxon>
        <taxon>Pseudomonadota</taxon>
        <taxon>Alphaproteobacteria</taxon>
        <taxon>Hyphomicrobiales</taxon>
        <taxon>Stappiaceae</taxon>
        <taxon>Roseibium</taxon>
    </lineage>
</organism>
<keyword evidence="3" id="KW-0808">Transferase</keyword>
<dbReference type="SUPFAM" id="SSF82544">
    <property type="entry name" value="GckA/TtuD-like"/>
    <property type="match status" value="1"/>
</dbReference>
<gene>
    <name evidence="3" type="ORF">IG617_00330</name>
</gene>
<dbReference type="PANTHER" id="PTHR12227:SF0">
    <property type="entry name" value="GLYCERATE KINASE"/>
    <property type="match status" value="1"/>
</dbReference>
<proteinExistence type="predicted"/>
<feature type="domain" description="MOFRL-associated" evidence="2">
    <location>
        <begin position="10"/>
        <end position="230"/>
    </location>
</feature>
<dbReference type="InterPro" id="IPR025286">
    <property type="entry name" value="MOFRL_assoc_dom"/>
</dbReference>
<dbReference type="InterPro" id="IPR037035">
    <property type="entry name" value="GK-like_C_sf"/>
</dbReference>
<feature type="domain" description="MOFRL" evidence="1">
    <location>
        <begin position="305"/>
        <end position="411"/>
    </location>
</feature>
<protein>
    <submittedName>
        <fullName evidence="3">Glycerate kinase</fullName>
    </submittedName>
</protein>
<name>A0ABR9C724_9HYPH</name>
<dbReference type="PANTHER" id="PTHR12227">
    <property type="entry name" value="GLYCERATE KINASE"/>
    <property type="match status" value="1"/>
</dbReference>
<dbReference type="RefSeq" id="WP_192106277.1">
    <property type="nucleotide sequence ID" value="NZ_JACYXJ010000001.1"/>
</dbReference>
<dbReference type="InterPro" id="IPR038614">
    <property type="entry name" value="GK_N_sf"/>
</dbReference>
<accession>A0ABR9C724</accession>
<dbReference type="Gene3D" id="3.40.1480.10">
    <property type="entry name" value="MOFRL domain"/>
    <property type="match status" value="1"/>
</dbReference>
<dbReference type="Gene3D" id="3.40.50.10180">
    <property type="entry name" value="Glycerate kinase, MOFRL-like N-terminal domain"/>
    <property type="match status" value="1"/>
</dbReference>
<dbReference type="InterPro" id="IPR039760">
    <property type="entry name" value="MOFRL_protein"/>
</dbReference>